<name>A0A939EF86_9HYPH</name>
<dbReference type="SUPFAM" id="SSF51261">
    <property type="entry name" value="Duplicated hybrid motif"/>
    <property type="match status" value="1"/>
</dbReference>
<evidence type="ECO:0000256" key="1">
    <source>
        <dbReference type="ARBA" id="ARBA00038420"/>
    </source>
</evidence>
<feature type="domain" description="LysM" evidence="4">
    <location>
        <begin position="143"/>
        <end position="187"/>
    </location>
</feature>
<feature type="compositionally biased region" description="Basic and acidic residues" evidence="2">
    <location>
        <begin position="247"/>
        <end position="260"/>
    </location>
</feature>
<evidence type="ECO:0000256" key="2">
    <source>
        <dbReference type="SAM" id="MobiDB-lite"/>
    </source>
</evidence>
<feature type="chain" id="PRO_5037505324" evidence="3">
    <location>
        <begin position="33"/>
        <end position="477"/>
    </location>
</feature>
<evidence type="ECO:0000256" key="3">
    <source>
        <dbReference type="SAM" id="SignalP"/>
    </source>
</evidence>
<dbReference type="AlphaFoldDB" id="A0A939EF86"/>
<comment type="caution">
    <text evidence="5">The sequence shown here is derived from an EMBL/GenBank/DDBJ whole genome shotgun (WGS) entry which is preliminary data.</text>
</comment>
<feature type="compositionally biased region" description="Polar residues" evidence="2">
    <location>
        <begin position="214"/>
        <end position="230"/>
    </location>
</feature>
<feature type="region of interest" description="Disordered" evidence="2">
    <location>
        <begin position="200"/>
        <end position="313"/>
    </location>
</feature>
<feature type="region of interest" description="Disordered" evidence="2">
    <location>
        <begin position="455"/>
        <end position="477"/>
    </location>
</feature>
<comment type="similarity">
    <text evidence="1">Belongs to the E.coli NlpD/Haemophilus LppB family.</text>
</comment>
<feature type="compositionally biased region" description="Polar residues" evidence="2">
    <location>
        <begin position="82"/>
        <end position="91"/>
    </location>
</feature>
<evidence type="ECO:0000259" key="4">
    <source>
        <dbReference type="PROSITE" id="PS51782"/>
    </source>
</evidence>
<dbReference type="EMBL" id="JAEKJZ010000001">
    <property type="protein sequence ID" value="MBN9670479.1"/>
    <property type="molecule type" value="Genomic_DNA"/>
</dbReference>
<feature type="compositionally biased region" description="Low complexity" evidence="2">
    <location>
        <begin position="281"/>
        <end position="292"/>
    </location>
</feature>
<dbReference type="Gene3D" id="3.10.350.10">
    <property type="entry name" value="LysM domain"/>
    <property type="match status" value="1"/>
</dbReference>
<proteinExistence type="inferred from homology"/>
<dbReference type="InterPro" id="IPR018392">
    <property type="entry name" value="LysM"/>
</dbReference>
<reference evidence="5" key="1">
    <citation type="submission" date="2020-12" db="EMBL/GenBank/DDBJ databases">
        <title>Oil enriched cultivation method for isolating marine PHA-producing bacteria.</title>
        <authorList>
            <person name="Zheng W."/>
            <person name="Yu S."/>
            <person name="Huang Y."/>
        </authorList>
    </citation>
    <scope>NUCLEOTIDE SEQUENCE</scope>
    <source>
        <strain evidence="5">SY-2-12</strain>
    </source>
</reference>
<dbReference type="CDD" id="cd12797">
    <property type="entry name" value="M23_peptidase"/>
    <property type="match status" value="1"/>
</dbReference>
<dbReference type="InterPro" id="IPR011055">
    <property type="entry name" value="Dup_hybrid_motif"/>
</dbReference>
<dbReference type="Pfam" id="PF01476">
    <property type="entry name" value="LysM"/>
    <property type="match status" value="1"/>
</dbReference>
<dbReference type="PANTHER" id="PTHR21666">
    <property type="entry name" value="PEPTIDASE-RELATED"/>
    <property type="match status" value="1"/>
</dbReference>
<feature type="compositionally biased region" description="Low complexity" evidence="2">
    <location>
        <begin position="92"/>
        <end position="116"/>
    </location>
</feature>
<dbReference type="InterPro" id="IPR036779">
    <property type="entry name" value="LysM_dom_sf"/>
</dbReference>
<evidence type="ECO:0000313" key="6">
    <source>
        <dbReference type="Proteomes" id="UP000664096"/>
    </source>
</evidence>
<feature type="compositionally biased region" description="Low complexity" evidence="2">
    <location>
        <begin position="299"/>
        <end position="313"/>
    </location>
</feature>
<feature type="signal peptide" evidence="3">
    <location>
        <begin position="1"/>
        <end position="32"/>
    </location>
</feature>
<dbReference type="Gene3D" id="2.70.70.10">
    <property type="entry name" value="Glucose Permease (Domain IIA)"/>
    <property type="match status" value="1"/>
</dbReference>
<dbReference type="InterPro" id="IPR050570">
    <property type="entry name" value="Cell_wall_metabolism_enzyme"/>
</dbReference>
<evidence type="ECO:0000313" key="5">
    <source>
        <dbReference type="EMBL" id="MBN9670479.1"/>
    </source>
</evidence>
<dbReference type="Proteomes" id="UP000664096">
    <property type="component" value="Unassembled WGS sequence"/>
</dbReference>
<dbReference type="SUPFAM" id="SSF54106">
    <property type="entry name" value="LysM domain"/>
    <property type="match status" value="1"/>
</dbReference>
<protein>
    <submittedName>
        <fullName evidence="5">Peptidoglycan DD-metalloendopeptidase family protein</fullName>
    </submittedName>
</protein>
<sequence>MKKRMRTLRRDLLGKVATVSLVAACLAGCSSAVERFGEPPFYTGNTDNQRAILNNGQPQPTYQDIVNGPGGTSAGLPPASSAPVTTGSIPKSQASIQSAPLPAPSASSTAPAGTASVATLPAPETSKSAPAKTWKGWTSAGGTRVQVRQGDDLNKIARRYGVPIQAVAAVNGIDDPAAVRPGQSIVIPTYVYSERNASTSVTAGETGKVKLPPANSNEKIVTGSVTTSSADLPRPGRKPGSQPSFADVKRGPVKDGEAEVLRVSALPKRKPGERSRDLTTASVSAGSAAAEVPAPPRQPQAAAPSGIAAAPSGAVDKSALPAPALTNEARPTAPIKTPAMVASVQEEVDTSSEIFRWPVRGRIISDFGAKPGGGKNEGVNLAVPEGTPVKSADDGTVIYSGNELKGYGNLILLRHSDGWVSAYAHNSELKVKRGDKVRRGDVVALAGATGSVSQPQVHFELRKGNKPVDPLKYLPKR</sequence>
<dbReference type="Pfam" id="PF01551">
    <property type="entry name" value="Peptidase_M23"/>
    <property type="match status" value="1"/>
</dbReference>
<dbReference type="GO" id="GO:0004222">
    <property type="term" value="F:metalloendopeptidase activity"/>
    <property type="evidence" value="ECO:0007669"/>
    <property type="project" value="TreeGrafter"/>
</dbReference>
<organism evidence="5 6">
    <name type="scientific">Roseibium aggregatum</name>
    <dbReference type="NCBI Taxonomy" id="187304"/>
    <lineage>
        <taxon>Bacteria</taxon>
        <taxon>Pseudomonadati</taxon>
        <taxon>Pseudomonadota</taxon>
        <taxon>Alphaproteobacteria</taxon>
        <taxon>Hyphomicrobiales</taxon>
        <taxon>Stappiaceae</taxon>
        <taxon>Roseibium</taxon>
    </lineage>
</organism>
<dbReference type="PROSITE" id="PS51782">
    <property type="entry name" value="LYSM"/>
    <property type="match status" value="1"/>
</dbReference>
<gene>
    <name evidence="5" type="ORF">JF539_09035</name>
</gene>
<dbReference type="InterPro" id="IPR016047">
    <property type="entry name" value="M23ase_b-sheet_dom"/>
</dbReference>
<feature type="region of interest" description="Disordered" evidence="2">
    <location>
        <begin position="56"/>
        <end position="137"/>
    </location>
</feature>
<accession>A0A939EF86</accession>
<dbReference type="SMART" id="SM00257">
    <property type="entry name" value="LysM"/>
    <property type="match status" value="1"/>
</dbReference>
<dbReference type="PANTHER" id="PTHR21666:SF263">
    <property type="entry name" value="MUREIN HYDROLASE ACTIVATOR NLPD"/>
    <property type="match status" value="1"/>
</dbReference>
<keyword evidence="3" id="KW-0732">Signal</keyword>
<dbReference type="CDD" id="cd00118">
    <property type="entry name" value="LysM"/>
    <property type="match status" value="1"/>
</dbReference>